<dbReference type="Proteomes" id="UP000684084">
    <property type="component" value="Unassembled WGS sequence"/>
</dbReference>
<keyword evidence="8 10" id="KW-0406">Ion transport</keyword>
<dbReference type="GO" id="GO:0012505">
    <property type="term" value="C:endomembrane system"/>
    <property type="evidence" value="ECO:0007669"/>
    <property type="project" value="UniProtKB-SubCell"/>
</dbReference>
<feature type="transmembrane region" description="Helical" evidence="10">
    <location>
        <begin position="140"/>
        <end position="162"/>
    </location>
</feature>
<dbReference type="GO" id="GO:0006874">
    <property type="term" value="P:intracellular calcium ion homeostasis"/>
    <property type="evidence" value="ECO:0007669"/>
    <property type="project" value="TreeGrafter"/>
</dbReference>
<protein>
    <recommendedName>
        <fullName evidence="10">Vacuolar calcium ion transporter</fullName>
    </recommendedName>
</protein>
<evidence type="ECO:0000256" key="3">
    <source>
        <dbReference type="ARBA" id="ARBA00022448"/>
    </source>
</evidence>
<dbReference type="Gene3D" id="1.20.1420.30">
    <property type="entry name" value="NCX, central ion-binding region"/>
    <property type="match status" value="1"/>
</dbReference>
<keyword evidence="5 10" id="KW-0812">Transmembrane</keyword>
<keyword evidence="6 10" id="KW-0106">Calcium</keyword>
<evidence type="ECO:0000256" key="9">
    <source>
        <dbReference type="ARBA" id="ARBA00023136"/>
    </source>
</evidence>
<comment type="caution">
    <text evidence="10">Lacks conserved residue(s) required for the propagation of feature annotation.</text>
</comment>
<accession>A0A915YPP1</accession>
<dbReference type="InterPro" id="IPR044880">
    <property type="entry name" value="NCX_ion-bd_dom_sf"/>
</dbReference>
<sequence>MSDRNGHDDDIEIEQPLERKHTVFKKRHLLHPKSWREFTWNILKKGKMTNFLLIFLIPAIVLPRMHLEERFHDVFYLNFIFNFLAIIPLSNIMTIGVEDLSAFLGPKYQAVLHALSGNFVELVIESYALMDGRYAIVRSAVLGSILCNITLVLGITFVVGSWPTARRRDGKPALHTEFEIGTFVDTSSSILALAFLALMIPAAFKIAAVPVDTTDHRLVDCNLQNISHATAIILMLVFIGLLVFQLKTHAHEIVDVKEFDHHKIYNWLFDIILIAGSVAGITICARTLVSSIEELGDKFELGTGFIGIVLLPLCVVSSFIEHYQAIAEAARDKVDTAISVILNTSVQMALLIAPILVSVGWIYGKPLTLDFNILEISVLGCAILIVNYLVADNKVHWLEGYMLIVSYVLIAIAFFYLPNLHDEHPPILDCNPWSRNLNKTKVEGIAETGGAEG</sequence>
<keyword evidence="10" id="KW-0050">Antiport</keyword>
<feature type="transmembrane region" description="Helical" evidence="10">
    <location>
        <begin position="340"/>
        <end position="363"/>
    </location>
</feature>
<feature type="transmembrane region" description="Helical" evidence="10">
    <location>
        <begin position="183"/>
        <end position="206"/>
    </location>
</feature>
<comment type="function">
    <text evidence="10">Has a role in promoting intracellular calcium ion sequestration via the exchange of calcium ions for hydrogen ions across the vacuolar membrane. Involved also in manganese ion homeostasis via its uptake into the vacuole.</text>
</comment>
<comment type="subcellular location">
    <subcellularLocation>
        <location evidence="1">Endomembrane system</location>
        <topology evidence="1">Multi-pass membrane protein</topology>
    </subcellularLocation>
    <subcellularLocation>
        <location evidence="10">Vacuole membrane</location>
    </subcellularLocation>
</comment>
<feature type="domain" description="Sodium/calcium exchanger membrane region" evidence="11">
    <location>
        <begin position="77"/>
        <end position="246"/>
    </location>
</feature>
<evidence type="ECO:0000256" key="6">
    <source>
        <dbReference type="ARBA" id="ARBA00022837"/>
    </source>
</evidence>
<keyword evidence="7 10" id="KW-1133">Transmembrane helix</keyword>
<dbReference type="PANTHER" id="PTHR31503:SF22">
    <property type="entry name" value="VACUOLAR CALCIUM ION TRANSPORTER"/>
    <property type="match status" value="1"/>
</dbReference>
<keyword evidence="3 10" id="KW-0813">Transport</keyword>
<dbReference type="GO" id="GO:0015369">
    <property type="term" value="F:calcium:proton antiporter activity"/>
    <property type="evidence" value="ECO:0007669"/>
    <property type="project" value="UniProtKB-UniRule"/>
</dbReference>
<feature type="transmembrane region" description="Helical" evidence="10">
    <location>
        <begin position="397"/>
        <end position="417"/>
    </location>
</feature>
<reference evidence="12" key="1">
    <citation type="submission" date="2020-05" db="EMBL/GenBank/DDBJ databases">
        <authorList>
            <person name="Rincon C."/>
            <person name="Sanders R I."/>
            <person name="Robbins C."/>
            <person name="Chaturvedi A."/>
        </authorList>
    </citation>
    <scope>NUCLEOTIDE SEQUENCE</scope>
    <source>
        <strain evidence="12">CHB12</strain>
    </source>
</reference>
<dbReference type="PANTHER" id="PTHR31503">
    <property type="entry name" value="VACUOLAR CALCIUM ION TRANSPORTER"/>
    <property type="match status" value="1"/>
</dbReference>
<evidence type="ECO:0000256" key="2">
    <source>
        <dbReference type="ARBA" id="ARBA00008170"/>
    </source>
</evidence>
<comment type="similarity">
    <text evidence="2 10">Belongs to the Ca(2+):cation antiporter (CaCA) (TC 2.A.19) family.</text>
</comment>
<dbReference type="OrthoDB" id="1699231at2759"/>
<dbReference type="NCBIfam" id="TIGR00378">
    <property type="entry name" value="cax"/>
    <property type="match status" value="1"/>
</dbReference>
<proteinExistence type="inferred from homology"/>
<feature type="transmembrane region" description="Helical" evidence="10">
    <location>
        <begin position="226"/>
        <end position="246"/>
    </location>
</feature>
<feature type="transmembrane region" description="Helical" evidence="10">
    <location>
        <begin position="267"/>
        <end position="289"/>
    </location>
</feature>
<evidence type="ECO:0000259" key="11">
    <source>
        <dbReference type="Pfam" id="PF01699"/>
    </source>
</evidence>
<name>A0A915YPP1_9GLOM</name>
<dbReference type="EMBL" id="CAGKOT010000002">
    <property type="protein sequence ID" value="CAB5308220.1"/>
    <property type="molecule type" value="Genomic_DNA"/>
</dbReference>
<dbReference type="SMR" id="A0A915YPP1"/>
<organism evidence="12 13">
    <name type="scientific">Rhizophagus irregularis</name>
    <dbReference type="NCBI Taxonomy" id="588596"/>
    <lineage>
        <taxon>Eukaryota</taxon>
        <taxon>Fungi</taxon>
        <taxon>Fungi incertae sedis</taxon>
        <taxon>Mucoromycota</taxon>
        <taxon>Glomeromycotina</taxon>
        <taxon>Glomeromycetes</taxon>
        <taxon>Glomerales</taxon>
        <taxon>Glomeraceae</taxon>
        <taxon>Rhizophagus</taxon>
    </lineage>
</organism>
<feature type="domain" description="Sodium/calcium exchanger membrane region" evidence="11">
    <location>
        <begin position="271"/>
        <end position="415"/>
    </location>
</feature>
<gene>
    <name evidence="12" type="ORF">CHRIB12_LOCUS1325</name>
</gene>
<dbReference type="GO" id="GO:0005774">
    <property type="term" value="C:vacuolar membrane"/>
    <property type="evidence" value="ECO:0007669"/>
    <property type="project" value="UniProtKB-SubCell"/>
</dbReference>
<dbReference type="Pfam" id="PF01699">
    <property type="entry name" value="Na_Ca_ex"/>
    <property type="match status" value="2"/>
</dbReference>
<feature type="transmembrane region" description="Helical" evidence="10">
    <location>
        <begin position="74"/>
        <end position="97"/>
    </location>
</feature>
<evidence type="ECO:0000313" key="12">
    <source>
        <dbReference type="EMBL" id="CAB5308220.1"/>
    </source>
</evidence>
<evidence type="ECO:0000256" key="1">
    <source>
        <dbReference type="ARBA" id="ARBA00004127"/>
    </source>
</evidence>
<keyword evidence="10" id="KW-0926">Vacuole</keyword>
<evidence type="ECO:0000256" key="10">
    <source>
        <dbReference type="RuleBase" id="RU365028"/>
    </source>
</evidence>
<dbReference type="VEuPathDB" id="FungiDB:RhiirFUN_008100"/>
<evidence type="ECO:0000256" key="4">
    <source>
        <dbReference type="ARBA" id="ARBA00022568"/>
    </source>
</evidence>
<dbReference type="InterPro" id="IPR004798">
    <property type="entry name" value="CAX-like"/>
</dbReference>
<evidence type="ECO:0000256" key="5">
    <source>
        <dbReference type="ARBA" id="ARBA00022692"/>
    </source>
</evidence>
<feature type="transmembrane region" description="Helical" evidence="10">
    <location>
        <begin position="369"/>
        <end position="390"/>
    </location>
</feature>
<comment type="caution">
    <text evidence="12">The sequence shown here is derived from an EMBL/GenBank/DDBJ whole genome shotgun (WGS) entry which is preliminary data.</text>
</comment>
<dbReference type="InterPro" id="IPR004837">
    <property type="entry name" value="NaCa_Exmemb"/>
</dbReference>
<evidence type="ECO:0000256" key="8">
    <source>
        <dbReference type="ARBA" id="ARBA00023065"/>
    </source>
</evidence>
<evidence type="ECO:0000256" key="7">
    <source>
        <dbReference type="ARBA" id="ARBA00022989"/>
    </source>
</evidence>
<feature type="transmembrane region" description="Helical" evidence="10">
    <location>
        <begin position="301"/>
        <end position="320"/>
    </location>
</feature>
<feature type="transmembrane region" description="Helical" evidence="10">
    <location>
        <begin position="48"/>
        <end position="67"/>
    </location>
</feature>
<dbReference type="InterPro" id="IPR004713">
    <property type="entry name" value="CaH_exchang"/>
</dbReference>
<dbReference type="AlphaFoldDB" id="A0A915YPP1"/>
<keyword evidence="9 10" id="KW-0472">Membrane</keyword>
<keyword evidence="4 10" id="KW-0109">Calcium transport</keyword>
<evidence type="ECO:0000313" key="13">
    <source>
        <dbReference type="Proteomes" id="UP000684084"/>
    </source>
</evidence>